<dbReference type="GO" id="GO:0004715">
    <property type="term" value="F:non-membrane spanning protein tyrosine kinase activity"/>
    <property type="evidence" value="ECO:0007669"/>
    <property type="project" value="UniProtKB-EC"/>
</dbReference>
<dbReference type="PANTHER" id="PTHR32309">
    <property type="entry name" value="TYROSINE-PROTEIN KINASE"/>
    <property type="match status" value="1"/>
</dbReference>
<dbReference type="Pfam" id="PF01656">
    <property type="entry name" value="CbiA"/>
    <property type="match status" value="1"/>
</dbReference>
<evidence type="ECO:0000256" key="3">
    <source>
        <dbReference type="SAM" id="Coils"/>
    </source>
</evidence>
<sequence>MDGFDFQDEAVKEDKPIDFLKYLLKILRRWPFIILFFAFTTTLGILYNRYANPVYSIKGQFITKKFTENKSILPGLEDAKYYLGSSQEVYEEIPLLKSNDKIEETLNRLNFRVSYFAQGYIKTTEQKSGNGYQVVIDTLMGNNVPYGLKIFVNKKSENQFQFNVEGNQDWASKLEGKNFNYNTPYVIGDWKFVIEGGGSSASTDQGKYFFVINKKESLVSQYKNRLKISWQQQGSAILNMAMESVIPEKDILFMNTYYQVVEELGLKEKNQNLENTINFIDEQMAMISDSIVQFQETIDQLQLENRELTLGSQTIFSKLNQLDQQKAEVLLQERYYNYLKSYIQQNRTSEVFAPSLIGLDAPMLNDLVNQYIQQKQKDKIFRNQENYKNPLVNREDSIRKRLEKNIFEALNSYQKINRDTLSAINRRSNFLMGSISELQGDMRELNRAKRLFELNQNLFDLFIERKTEAAISKASATSDYQLIEEPSYSNNPVRPNSERNLLIAMAMGLLLPVAFFFIKDFTNPRIMDRDDLDRNSDMPLLGNIAHKIDETNTIVKDRPKSLVAESFRALRANMKYLQGRDKKQAKTFMVTSSVSGEGKTFCSLNLAYTLAASGRKTILIGADMRKPNLTDFIEAYPDRGLSEYLAGYAEKDEVVINGETKNLWFVGAGAVPPNPSELLAGDKMNEFMVKLREEFDAIIIDTSPIGLVADAMELLPHVDHTLLIVRQGVSMKQALNMVNGLYNEGKIKPMSVIFNDIQLRRRGYGYYGGYIYGMGYGGYGYGYYDEDRLKKRKGLFRRKG</sequence>
<organism evidence="6 7">
    <name type="scientific">Marivirga arenosa</name>
    <dbReference type="NCBI Taxonomy" id="3059076"/>
    <lineage>
        <taxon>Bacteria</taxon>
        <taxon>Pseudomonadati</taxon>
        <taxon>Bacteroidota</taxon>
        <taxon>Cytophagia</taxon>
        <taxon>Cytophagales</taxon>
        <taxon>Marivirgaceae</taxon>
        <taxon>Marivirga</taxon>
    </lineage>
</organism>
<dbReference type="SUPFAM" id="SSF52540">
    <property type="entry name" value="P-loop containing nucleoside triphosphate hydrolases"/>
    <property type="match status" value="1"/>
</dbReference>
<reference evidence="6" key="1">
    <citation type="submission" date="2023-08" db="EMBL/GenBank/DDBJ databases">
        <title>Comparative genomics and taxonomic characterization of three novel marine species of genus Marivirga.</title>
        <authorList>
            <person name="Muhammad N."/>
            <person name="Kim S.-G."/>
        </authorList>
    </citation>
    <scope>NUCLEOTIDE SEQUENCE [LARGE SCALE GENOMIC DNA]</scope>
    <source>
        <strain evidence="6">ABR2-2</strain>
    </source>
</reference>
<dbReference type="CDD" id="cd05387">
    <property type="entry name" value="BY-kinase"/>
    <property type="match status" value="1"/>
</dbReference>
<protein>
    <submittedName>
        <fullName evidence="6">Polysaccharide biosynthesis tyrosine autokinase</fullName>
        <ecNumber evidence="6">2.7.10.2</ecNumber>
    </submittedName>
</protein>
<feature type="coiled-coil region" evidence="3">
    <location>
        <begin position="399"/>
        <end position="455"/>
    </location>
</feature>
<evidence type="ECO:0000256" key="1">
    <source>
        <dbReference type="ARBA" id="ARBA00022741"/>
    </source>
</evidence>
<accession>A0AA51N5Z3</accession>
<keyword evidence="7" id="KW-1185">Reference proteome</keyword>
<dbReference type="RefSeq" id="WP_308356786.1">
    <property type="nucleotide sequence ID" value="NZ_CP129970.2"/>
</dbReference>
<name>A0AA51N5Z3_9BACT</name>
<evidence type="ECO:0000313" key="7">
    <source>
        <dbReference type="Proteomes" id="UP001244443"/>
    </source>
</evidence>
<dbReference type="Gene3D" id="3.40.50.300">
    <property type="entry name" value="P-loop containing nucleotide triphosphate hydrolases"/>
    <property type="match status" value="1"/>
</dbReference>
<dbReference type="InterPro" id="IPR002586">
    <property type="entry name" value="CobQ/CobB/MinD/ParA_Nub-bd_dom"/>
</dbReference>
<evidence type="ECO:0000259" key="5">
    <source>
        <dbReference type="Pfam" id="PF01656"/>
    </source>
</evidence>
<dbReference type="EMBL" id="CP129970">
    <property type="protein sequence ID" value="WMN06819.1"/>
    <property type="molecule type" value="Genomic_DNA"/>
</dbReference>
<dbReference type="NCBIfam" id="TIGR01007">
    <property type="entry name" value="eps_fam"/>
    <property type="match status" value="1"/>
</dbReference>
<dbReference type="InterPro" id="IPR027417">
    <property type="entry name" value="P-loop_NTPase"/>
</dbReference>
<dbReference type="GO" id="GO:0005886">
    <property type="term" value="C:plasma membrane"/>
    <property type="evidence" value="ECO:0007669"/>
    <property type="project" value="TreeGrafter"/>
</dbReference>
<keyword evidence="1" id="KW-0547">Nucleotide-binding</keyword>
<dbReference type="PANTHER" id="PTHR32309:SF13">
    <property type="entry name" value="FERRIC ENTEROBACTIN TRANSPORT PROTEIN FEPE"/>
    <property type="match status" value="1"/>
</dbReference>
<evidence type="ECO:0000313" key="6">
    <source>
        <dbReference type="EMBL" id="WMN06819.1"/>
    </source>
</evidence>
<feature type="transmembrane region" description="Helical" evidence="4">
    <location>
        <begin position="501"/>
        <end position="518"/>
    </location>
</feature>
<evidence type="ECO:0000256" key="4">
    <source>
        <dbReference type="SAM" id="Phobius"/>
    </source>
</evidence>
<dbReference type="AlphaFoldDB" id="A0AA51N5Z3"/>
<keyword evidence="4" id="KW-0472">Membrane</keyword>
<feature type="domain" description="CobQ/CobB/MinD/ParA nucleotide binding" evidence="5">
    <location>
        <begin position="589"/>
        <end position="760"/>
    </location>
</feature>
<dbReference type="EC" id="2.7.10.2" evidence="6"/>
<keyword evidence="2" id="KW-0067">ATP-binding</keyword>
<dbReference type="InterPro" id="IPR005702">
    <property type="entry name" value="Wzc-like_C"/>
</dbReference>
<keyword evidence="4" id="KW-0812">Transmembrane</keyword>
<feature type="transmembrane region" description="Helical" evidence="4">
    <location>
        <begin position="30"/>
        <end position="47"/>
    </location>
</feature>
<keyword evidence="6" id="KW-0808">Transferase</keyword>
<evidence type="ECO:0000256" key="2">
    <source>
        <dbReference type="ARBA" id="ARBA00022840"/>
    </source>
</evidence>
<dbReference type="GO" id="GO:0005524">
    <property type="term" value="F:ATP binding"/>
    <property type="evidence" value="ECO:0007669"/>
    <property type="project" value="UniProtKB-KW"/>
</dbReference>
<dbReference type="Proteomes" id="UP001244443">
    <property type="component" value="Chromosome"/>
</dbReference>
<keyword evidence="4" id="KW-1133">Transmembrane helix</keyword>
<proteinExistence type="predicted"/>
<dbReference type="InterPro" id="IPR050445">
    <property type="entry name" value="Bact_polysacc_biosynth/exp"/>
</dbReference>
<keyword evidence="3" id="KW-0175">Coiled coil</keyword>
<gene>
    <name evidence="6" type="ORF">QYS48_33850</name>
</gene>